<sequence>MKTSKLGILLAVVFVVPLVIAGASVFAGRNWLGTITPDIQRHEAVDLGTYDYNEILENFRSSGTGGDFGDIGRFMLLPQNVSMAAIRADVSEILVDGVRTGVPKLGLWVADSSGKVVAHLRVSIGQYDAVSTGKIYAEPWTNTPLILCTSIRLYQQITDQMANGGDCISVTFTPEDFRPALDYMGKSAADLTVVGLMLLPYNHHLYTEECTILSVKTTGLYEKLGFVLTSATIDGNEYKAEGGVVRLNGPISGTAELKLTGRLLFIPITQTVTVQL</sequence>
<dbReference type="AlphaFoldDB" id="A0A3S3ST32"/>
<dbReference type="EMBL" id="RXGA01000001">
    <property type="protein sequence ID" value="RWX74180.1"/>
    <property type="molecule type" value="Genomic_DNA"/>
</dbReference>
<gene>
    <name evidence="1" type="ORF">Metus_0205</name>
</gene>
<accession>A0A3S3ST32</accession>
<dbReference type="Proteomes" id="UP000288215">
    <property type="component" value="Unassembled WGS sequence"/>
</dbReference>
<evidence type="ECO:0000313" key="1">
    <source>
        <dbReference type="EMBL" id="RWX74180.1"/>
    </source>
</evidence>
<comment type="caution">
    <text evidence="1">The sequence shown here is derived from an EMBL/GenBank/DDBJ whole genome shotgun (WGS) entry which is preliminary data.</text>
</comment>
<organism evidence="1 2">
    <name type="scientific">Methanosuratincola subterraneus</name>
    <dbReference type="NCBI Taxonomy" id="2593994"/>
    <lineage>
        <taxon>Archaea</taxon>
        <taxon>Thermoproteota</taxon>
        <taxon>Methanosuratincolia</taxon>
        <taxon>Candidatus Methanomethylicales</taxon>
        <taxon>Candidatus Methanomethylicaceae</taxon>
        <taxon>Candidatus Methanosuratincola (ex Vanwonterghem et al. 2016)</taxon>
    </lineage>
</organism>
<name>A0A3S3ST32_METS7</name>
<proteinExistence type="predicted"/>
<evidence type="ECO:0000313" key="2">
    <source>
        <dbReference type="Proteomes" id="UP000288215"/>
    </source>
</evidence>
<reference evidence="1 2" key="1">
    <citation type="submission" date="2018-12" db="EMBL/GenBank/DDBJ databases">
        <title>The complete genome of the methanogenic archaea of the candidate phylum Verstraetearchaeota, obtained from the metagenome of underground thermal water.</title>
        <authorList>
            <person name="Kadnikov V.V."/>
            <person name="Mardanov A.V."/>
            <person name="Beletsky A.V."/>
            <person name="Karnachuk O.V."/>
            <person name="Ravin N.V."/>
        </authorList>
    </citation>
    <scope>NUCLEOTIDE SEQUENCE [LARGE SCALE GENOMIC DNA]</scope>
    <source>
        <strain evidence="1">Ch88</strain>
    </source>
</reference>
<protein>
    <submittedName>
        <fullName evidence="1">Uncharacterized protein</fullName>
    </submittedName>
</protein>